<dbReference type="InterPro" id="IPR000238">
    <property type="entry name" value="RbfA"/>
</dbReference>
<feature type="region of interest" description="Disordered" evidence="1">
    <location>
        <begin position="295"/>
        <end position="353"/>
    </location>
</feature>
<dbReference type="InterPro" id="IPR039212">
    <property type="entry name" value="RBFA_mitochondrial"/>
</dbReference>
<reference evidence="2" key="1">
    <citation type="submission" date="2023-05" db="EMBL/GenBank/DDBJ databases">
        <authorList>
            <person name="Stuckert A."/>
        </authorList>
    </citation>
    <scope>NUCLEOTIDE SEQUENCE</scope>
</reference>
<proteinExistence type="predicted"/>
<feature type="compositionally biased region" description="Basic and acidic residues" evidence="1">
    <location>
        <begin position="338"/>
        <end position="353"/>
    </location>
</feature>
<evidence type="ECO:0000256" key="1">
    <source>
        <dbReference type="SAM" id="MobiDB-lite"/>
    </source>
</evidence>
<protein>
    <recommendedName>
        <fullName evidence="4">Ribosome-binding factor A, mitochondrial</fullName>
    </recommendedName>
</protein>
<feature type="compositionally biased region" description="Basic residues" evidence="1">
    <location>
        <begin position="295"/>
        <end position="305"/>
    </location>
</feature>
<dbReference type="PANTHER" id="PTHR14725:SF0">
    <property type="entry name" value="RIBOSOME-BINDING FACTOR A, MITOCHONDRIAL-RELATED"/>
    <property type="match status" value="1"/>
</dbReference>
<dbReference type="PANTHER" id="PTHR14725">
    <property type="entry name" value="RIBOSOME-BINDING FACTOR A, MITOCHONDRIAL-RELATED"/>
    <property type="match status" value="1"/>
</dbReference>
<evidence type="ECO:0008006" key="4">
    <source>
        <dbReference type="Google" id="ProtNLM"/>
    </source>
</evidence>
<accession>A0ABN9B1I2</accession>
<feature type="compositionally biased region" description="Acidic residues" evidence="1">
    <location>
        <begin position="322"/>
        <end position="337"/>
    </location>
</feature>
<dbReference type="InterPro" id="IPR015946">
    <property type="entry name" value="KH_dom-like_a/b"/>
</dbReference>
<evidence type="ECO:0000313" key="2">
    <source>
        <dbReference type="EMBL" id="CAI9541055.1"/>
    </source>
</evidence>
<evidence type="ECO:0000313" key="3">
    <source>
        <dbReference type="Proteomes" id="UP001162483"/>
    </source>
</evidence>
<dbReference type="EMBL" id="CATNWA010001739">
    <property type="protein sequence ID" value="CAI9541055.1"/>
    <property type="molecule type" value="Genomic_DNA"/>
</dbReference>
<dbReference type="Pfam" id="PF02033">
    <property type="entry name" value="RBFA"/>
    <property type="match status" value="1"/>
</dbReference>
<name>A0ABN9B1I2_9NEOB</name>
<keyword evidence="3" id="KW-1185">Reference proteome</keyword>
<organism evidence="2 3">
    <name type="scientific">Staurois parvus</name>
    <dbReference type="NCBI Taxonomy" id="386267"/>
    <lineage>
        <taxon>Eukaryota</taxon>
        <taxon>Metazoa</taxon>
        <taxon>Chordata</taxon>
        <taxon>Craniata</taxon>
        <taxon>Vertebrata</taxon>
        <taxon>Euteleostomi</taxon>
        <taxon>Amphibia</taxon>
        <taxon>Batrachia</taxon>
        <taxon>Anura</taxon>
        <taxon>Neobatrachia</taxon>
        <taxon>Ranoidea</taxon>
        <taxon>Ranidae</taxon>
        <taxon>Staurois</taxon>
    </lineage>
</organism>
<dbReference type="Gene3D" id="3.30.300.20">
    <property type="match status" value="1"/>
</dbReference>
<dbReference type="Proteomes" id="UP001162483">
    <property type="component" value="Unassembled WGS sequence"/>
</dbReference>
<sequence length="353" mass="40500">MATFGGIFPRLHGIVVRRKFQCCVTVLCHGLRVFGILAPATSLSHCRYVHSSPECSAKNYLHKFSSKNKKRLWHEGTWHLPVENKPPGLLALMKQQKTEKRENNVRIKTLNVIMYHALTGLLGTSEVSEEVNELCIELSKVSVSSDFSVCRAYWLSSGNKDTDAEIDTVLQKHAPRFRHLMISHHVLGKVPPVVFLRDKEDAKRQEVEDLFAILQSEKDEVSSVETDISRELDTESPKETSTIQLPSIFGIDHAKINQQIFAYKKKMKTKVIETDSNEHSQRQQEQLAEIRKQNLQKKKMKKQKRASNDLSPQDYQLLSAMDSEEQEEMDFELSEELVECHEEEKPNSDVSQK</sequence>
<dbReference type="SUPFAM" id="SSF89919">
    <property type="entry name" value="Ribosome-binding factor A, RbfA"/>
    <property type="match status" value="1"/>
</dbReference>
<gene>
    <name evidence="2" type="ORF">SPARVUS_LOCUS1855229</name>
</gene>
<dbReference type="InterPro" id="IPR023799">
    <property type="entry name" value="RbfA_dom_sf"/>
</dbReference>
<comment type="caution">
    <text evidence="2">The sequence shown here is derived from an EMBL/GenBank/DDBJ whole genome shotgun (WGS) entry which is preliminary data.</text>
</comment>